<dbReference type="EMBL" id="SRKR01000007">
    <property type="protein sequence ID" value="TGB11302.1"/>
    <property type="molecule type" value="Genomic_DNA"/>
</dbReference>
<dbReference type="Proteomes" id="UP000460207">
    <property type="component" value="Unassembled WGS sequence"/>
</dbReference>
<dbReference type="Proteomes" id="UP000216122">
    <property type="component" value="Unassembled WGS sequence"/>
</dbReference>
<accession>A0A073JNC1</accession>
<evidence type="ECO:0000313" key="32">
    <source>
        <dbReference type="Proteomes" id="UP000216681"/>
    </source>
</evidence>
<dbReference type="Proteomes" id="UP000235484">
    <property type="component" value="Unassembled WGS sequence"/>
</dbReference>
<dbReference type="EMBL" id="MCNS01000007">
    <property type="protein sequence ID" value="OCX48361.1"/>
    <property type="molecule type" value="Genomic_DNA"/>
</dbReference>
<dbReference type="EMBL" id="MIMV01000178">
    <property type="protein sequence ID" value="OTA86319.1"/>
    <property type="molecule type" value="Genomic_DNA"/>
</dbReference>
<evidence type="ECO:0000313" key="33">
    <source>
        <dbReference type="Proteomes" id="UP000235484"/>
    </source>
</evidence>
<evidence type="ECO:0000313" key="9">
    <source>
        <dbReference type="EMBL" id="NME21366.1"/>
    </source>
</evidence>
<reference evidence="10 25" key="4">
    <citation type="submission" date="2016-08" db="EMBL/GenBank/DDBJ databases">
        <title>Probiotic bacterium isolated from chicken gut.</title>
        <authorList>
            <person name="Levy J.L."/>
            <person name="Hassan H.M."/>
            <person name="Mendoza M.A."/>
        </authorList>
    </citation>
    <scope>NUCLEOTIDE SEQUENCE [LARGE SCALE GENOMIC DNA]</scope>
    <source>
        <strain evidence="10 25">P43</strain>
    </source>
</reference>
<dbReference type="Proteomes" id="UP000245866">
    <property type="component" value="Unassembled WGS sequence"/>
</dbReference>
<evidence type="ECO:0000313" key="5">
    <source>
        <dbReference type="EMBL" id="MRG74387.1"/>
    </source>
</evidence>
<evidence type="ECO:0000313" key="8">
    <source>
        <dbReference type="EMBL" id="MRH80441.1"/>
    </source>
</evidence>
<reference evidence="39 40" key="20">
    <citation type="submission" date="2019-11" db="EMBL/GenBank/DDBJ databases">
        <title>Draft genome sequence of 12 host-associated Lactobacillus reuteri rodent strains.</title>
        <authorList>
            <person name="Zhang S."/>
            <person name="Ozcam M."/>
            <person name="Van Pijkeren J.P."/>
        </authorList>
    </citation>
    <scope>NUCLEOTIDE SEQUENCE [LARGE SCALE GENOMIC DNA]</scope>
    <source>
        <strain evidence="5 40">6799jm-1</strain>
        <strain evidence="8 42">CR</strain>
        <strain evidence="7 43">Lr4020</strain>
        <strain evidence="6 41">N4I</strain>
        <strain evidence="4 39">Rat19</strain>
    </source>
</reference>
<evidence type="ECO:0000313" key="11">
    <source>
        <dbReference type="EMBL" id="OJI10189.1"/>
    </source>
</evidence>
<reference evidence="14 28" key="6">
    <citation type="submission" date="2016-09" db="EMBL/GenBank/DDBJ databases">
        <title>Lactobacillus reuteri KLR3006, genome sequencing and assembly.</title>
        <authorList>
            <person name="Lee J.-Y."/>
            <person name="Kim E.B."/>
            <person name="Choi Y.-J."/>
        </authorList>
    </citation>
    <scope>NUCLEOTIDE SEQUENCE [LARGE SCALE GENOMIC DNA]</scope>
    <source>
        <strain evidence="14 28">KLR3006</strain>
    </source>
</reference>
<dbReference type="EMBL" id="MIMU01000172">
    <property type="protein sequence ID" value="OTA80377.1"/>
    <property type="molecule type" value="Genomic_DNA"/>
</dbReference>
<evidence type="ECO:0000313" key="17">
    <source>
        <dbReference type="EMBL" id="OYT04094.1"/>
    </source>
</evidence>
<dbReference type="Proteomes" id="UP000216681">
    <property type="component" value="Unassembled WGS sequence"/>
</dbReference>
<evidence type="ECO:0000313" key="29">
    <source>
        <dbReference type="Proteomes" id="UP000194286"/>
    </source>
</evidence>
<evidence type="ECO:0000313" key="34">
    <source>
        <dbReference type="Proteomes" id="UP000244083"/>
    </source>
</evidence>
<reference evidence="13 29" key="5">
    <citation type="submission" date="2016-09" db="EMBL/GenBank/DDBJ databases">
        <title>Lactobacillus reuteri KLR3005, genome sequencing and assembly.</title>
        <authorList>
            <person name="Lee J.-Y."/>
            <person name="Kim E.B."/>
            <person name="Choi Y.-J."/>
        </authorList>
    </citation>
    <scope>NUCLEOTIDE SEQUENCE [LARGE SCALE GENOMIC DNA]</scope>
    <source>
        <strain evidence="13 29">KLR3005</strain>
    </source>
</reference>
<evidence type="ECO:0000313" key="10">
    <source>
        <dbReference type="EMBL" id="OCX48361.1"/>
    </source>
</evidence>
<evidence type="ECO:0000313" key="21">
    <source>
        <dbReference type="EMBL" id="PWT48785.1"/>
    </source>
</evidence>
<dbReference type="Proteomes" id="UP000587270">
    <property type="component" value="Unassembled WGS sequence"/>
</dbReference>
<dbReference type="EMBL" id="WJNE01000024">
    <property type="protein sequence ID" value="MRG69709.1"/>
    <property type="molecule type" value="Genomic_DNA"/>
</dbReference>
<evidence type="ECO:0000313" key="37">
    <source>
        <dbReference type="Proteomes" id="UP000245980"/>
    </source>
</evidence>
<dbReference type="Proteomes" id="UP000297521">
    <property type="component" value="Unassembled WGS sequence"/>
</dbReference>
<dbReference type="Proteomes" id="UP000184174">
    <property type="component" value="Unassembled WGS sequence"/>
</dbReference>
<dbReference type="Proteomes" id="UP000430985">
    <property type="component" value="Unassembled WGS sequence"/>
</dbReference>
<evidence type="ECO:0000313" key="30">
    <source>
        <dbReference type="Proteomes" id="UP000215747"/>
    </source>
</evidence>
<dbReference type="Proteomes" id="UP000244083">
    <property type="component" value="Unassembled WGS sequence"/>
</dbReference>
<dbReference type="EMBL" id="JAOTNP010000033">
    <property type="protein sequence ID" value="MDV8947024.1"/>
    <property type="molecule type" value="Genomic_DNA"/>
</dbReference>
<evidence type="ECO:0000313" key="16">
    <source>
        <dbReference type="EMBL" id="OYS95886.1"/>
    </source>
</evidence>
<evidence type="ECO:0000313" key="26">
    <source>
        <dbReference type="Proteomes" id="UP000184174"/>
    </source>
</evidence>
<evidence type="ECO:0000313" key="14">
    <source>
        <dbReference type="EMBL" id="OTA86319.1"/>
    </source>
</evidence>
<evidence type="ECO:0000313" key="42">
    <source>
        <dbReference type="Proteomes" id="UP000470878"/>
    </source>
</evidence>
<gene>
    <name evidence="12" type="ORF">B5D07_02020</name>
    <name evidence="10" type="ORF">BFD03_04675</name>
    <name evidence="13" type="ORF">BHL82_03205</name>
    <name evidence="14" type="ORF">BHL83_05350</name>
    <name evidence="11" type="ORF">BJI45_06175</name>
    <name evidence="22" type="ORF">C5O77_07880</name>
    <name evidence="15" type="ORF">CBF96_04590</name>
    <name evidence="16" type="ORF">CBG15_00375</name>
    <name evidence="17" type="ORF">CBG21_03670</name>
    <name evidence="18" type="ORF">DB325_01420</name>
    <name evidence="20" type="ORF">DKZ22_02570</name>
    <name evidence="21" type="ORF">DKZ23_02290</name>
    <name evidence="19" type="ORF">DKZ35_01725</name>
    <name evidence="23" type="ORF">E5F87_04975</name>
    <name evidence="6" type="ORF">GIX76_01565</name>
    <name evidence="8" type="ORF">GIX77_06655</name>
    <name evidence="5" type="ORF">GIX79_01155</name>
    <name evidence="7" type="ORF">GIX81_04965</name>
    <name evidence="4" type="ORF">GIX83_07715</name>
    <name evidence="9" type="ORF">HF865_01290</name>
    <name evidence="2" type="ORF">LR3_02405</name>
    <name evidence="1" type="ORF">LRLP16767_LR202_01724</name>
    <name evidence="3" type="ORF">NX099_06355</name>
</gene>
<dbReference type="Proteomes" id="UP000245980">
    <property type="component" value="Unassembled WGS sequence"/>
</dbReference>
<proteinExistence type="predicted"/>
<dbReference type="PATRIC" id="fig|1598.90.peg.1834"/>
<dbReference type="Proteomes" id="UP000189795">
    <property type="component" value="Unassembled WGS sequence"/>
</dbReference>
<dbReference type="EMBL" id="WJNA01000008">
    <property type="protein sequence ID" value="MRH08808.1"/>
    <property type="molecule type" value="Genomic_DNA"/>
</dbReference>
<evidence type="ECO:0000313" key="15">
    <source>
        <dbReference type="EMBL" id="OYS69615.1"/>
    </source>
</evidence>
<dbReference type="EMBL" id="QGHT01000006">
    <property type="protein sequence ID" value="PWT42763.1"/>
    <property type="molecule type" value="Genomic_DNA"/>
</dbReference>
<reference evidence="33" key="2">
    <citation type="submission" date="2015-10" db="EMBL/GenBank/DDBJ databases">
        <authorList>
            <person name="Crossman L.C."/>
        </authorList>
    </citation>
    <scope>NUCLEOTIDE SEQUENCE [LARGE SCALE GENOMIC DNA]</scope>
    <source>
        <strain evidence="33">20-2</strain>
    </source>
</reference>
<evidence type="ECO:0000313" key="45">
    <source>
        <dbReference type="Proteomes" id="UP001286376"/>
    </source>
</evidence>
<evidence type="ECO:0000313" key="19">
    <source>
        <dbReference type="EMBL" id="PWT38172.1"/>
    </source>
</evidence>
<reference evidence="22 38" key="14">
    <citation type="journal article" date="2018" name="J Appl Environ Microbiol">
        <title>The gut symbionts Lactobacillus reuteri R2lc and 2010 encode a polyketide synthase cluster that activates the mammalian aryl-hydrocarbon receptor.</title>
        <authorList>
            <person name="Ozcam M."/>
            <person name="Roos S."/>
            <person name="Van Pijkeren J.P."/>
        </authorList>
    </citation>
    <scope>NUCLEOTIDE SEQUENCE [LARGE SCALE GENOMIC DNA]</scope>
    <source>
        <strain evidence="22 38">R2lc</strain>
    </source>
</reference>
<dbReference type="Proteomes" id="UP000276940">
    <property type="component" value="Unassembled WGS sequence"/>
</dbReference>
<dbReference type="EMBL" id="NGPL01000025">
    <property type="protein sequence ID" value="OYS69615.1"/>
    <property type="molecule type" value="Genomic_DNA"/>
</dbReference>
<evidence type="ECO:0000313" key="38">
    <source>
        <dbReference type="Proteomes" id="UP000276940"/>
    </source>
</evidence>
<dbReference type="Proteomes" id="UP000215747">
    <property type="component" value="Unassembled WGS sequence"/>
</dbReference>
<reference evidence="23" key="19">
    <citation type="submission" date="2019-04" db="EMBL/GenBank/DDBJ databases">
        <authorList>
            <person name="Bisanz J.E."/>
            <person name="Chagwedera N.D."/>
            <person name="Chawla A."/>
            <person name="Turnbaugh P.J."/>
        </authorList>
    </citation>
    <scope>NUCLEOTIDE SEQUENCE</scope>
    <source>
        <strain evidence="23">I8-5</strain>
    </source>
</reference>
<evidence type="ECO:0000313" key="6">
    <source>
        <dbReference type="EMBL" id="MRG88697.1"/>
    </source>
</evidence>
<dbReference type="Proteomes" id="UP000452188">
    <property type="component" value="Unassembled WGS sequence"/>
</dbReference>
<evidence type="ECO:0000313" key="22">
    <source>
        <dbReference type="EMBL" id="RMX24748.1"/>
    </source>
</evidence>
<reference evidence="3 45" key="22">
    <citation type="journal article" date="2022" name="Front. Cell. Infect. Microbiol.">
        <title>The probiotic and immunomodulation effects of Limosilactobacillus reuteri RGW1 isolated from calf feces.</title>
        <authorList>
            <person name="Huang K."/>
            <person name="Shi W."/>
            <person name="Yang B."/>
            <person name="Wang J."/>
        </authorList>
    </citation>
    <scope>NUCLEOTIDE SEQUENCE [LARGE SCALE GENOMIC DNA]</scope>
    <source>
        <strain evidence="3 45">RGW1</strain>
    </source>
</reference>
<reference evidence="30 31" key="11">
    <citation type="submission" date="2017-09" db="EMBL/GenBank/DDBJ databases">
        <title>Tripartite evolution among Lactobacillus johnsonii, Lactobacillus taiwanensis, Lactobacillus reuteri and their rodent host.</title>
        <authorList>
            <person name="Wang T."/>
            <person name="Knowles S."/>
            <person name="Cheng C."/>
        </authorList>
    </citation>
    <scope>NUCLEOTIDE SEQUENCE [LARGE SCALE GENOMIC DNA]</scope>
    <source>
        <strain evidence="17 31">103v</strain>
        <strain evidence="16 32">105n</strain>
        <strain evidence="15 30">114h</strain>
    </source>
</reference>
<dbReference type="EMBL" id="NGQC01000024">
    <property type="protein sequence ID" value="OYT04094.1"/>
    <property type="molecule type" value="Genomic_DNA"/>
</dbReference>
<reference evidence="15" key="9">
    <citation type="submission" date="2017-05" db="EMBL/GenBank/DDBJ databases">
        <authorList>
            <person name="Song R."/>
            <person name="Chenine A.L."/>
            <person name="Ruprecht R.M."/>
        </authorList>
    </citation>
    <scope>NUCLEOTIDE SEQUENCE [LARGE SCALE GENOMIC DNA]</scope>
    <source>
        <strain evidence="17">103v</strain>
        <strain evidence="15">114h</strain>
    </source>
</reference>
<evidence type="ECO:0000313" key="28">
    <source>
        <dbReference type="Proteomes" id="UP000194219"/>
    </source>
</evidence>
<evidence type="ECO:0000313" key="36">
    <source>
        <dbReference type="Proteomes" id="UP000245866"/>
    </source>
</evidence>
<dbReference type="Proteomes" id="UP000470878">
    <property type="component" value="Unassembled WGS sequence"/>
</dbReference>
<evidence type="ECO:0000313" key="40">
    <source>
        <dbReference type="Proteomes" id="UP000452188"/>
    </source>
</evidence>
<dbReference type="EMBL" id="LN887643">
    <property type="protein sequence ID" value="CUR41833.1"/>
    <property type="molecule type" value="Genomic_DNA"/>
</dbReference>
<dbReference type="EMBL" id="JOSX01000020">
    <property type="protein sequence ID" value="KEK14672.1"/>
    <property type="molecule type" value="Genomic_DNA"/>
</dbReference>
<evidence type="ECO:0000313" key="27">
    <source>
        <dbReference type="Proteomes" id="UP000189795"/>
    </source>
</evidence>
<evidence type="ECO:0000313" key="12">
    <source>
        <dbReference type="EMBL" id="OPG89113.1"/>
    </source>
</evidence>
<keyword evidence="3" id="KW-0675">Receptor</keyword>
<reference evidence="34" key="15">
    <citation type="submission" date="2018-04" db="EMBL/GenBank/DDBJ databases">
        <title>Draft Genome Sequences of 10 Lactobacillus Species from 22 Commercial Probiotic Products.</title>
        <authorList>
            <person name="Gangiredla J."/>
            <person name="Barnaba T.J."/>
            <person name="Mammel M.K."/>
            <person name="Lacher D.W."/>
            <person name="Elkins C.A."/>
            <person name="Lampel K.A."/>
            <person name="Whitehouse C.A."/>
            <person name="Tartera C."/>
        </authorList>
    </citation>
    <scope>NUCLEOTIDE SEQUENCE [LARGE SCALE GENOMIC DNA]</scope>
    <source>
        <strain evidence="34">DS12_10</strain>
    </source>
</reference>
<reference evidence="2 24" key="1">
    <citation type="submission" date="2014-06" db="EMBL/GenBank/DDBJ databases">
        <title>Genetic determinant of reutericyclin biosynthesis of Lactobacillus reuteri.</title>
        <authorList>
            <person name="Lin X."/>
            <person name="Duar R."/>
            <person name="Walter J."/>
            <person name="Gaenzle M."/>
        </authorList>
    </citation>
    <scope>NUCLEOTIDE SEQUENCE [LARGE SCALE GENOMIC DNA]</scope>
    <source>
        <strain evidence="2 24">LTH2584</strain>
    </source>
</reference>
<evidence type="ECO:0000313" key="25">
    <source>
        <dbReference type="Proteomes" id="UP000095141"/>
    </source>
</evidence>
<dbReference type="PANTHER" id="PTHR38456:SF1">
    <property type="entry name" value="CYCLIC DI-AMP RECEPTOR A"/>
    <property type="match status" value="1"/>
</dbReference>
<dbReference type="InterPro" id="IPR010375">
    <property type="entry name" value="CdAMP_rec"/>
</dbReference>
<protein>
    <submittedName>
        <fullName evidence="3">Cyclic-di-AMP receptor</fullName>
    </submittedName>
    <submittedName>
        <fullName evidence="1">Protein from nitrogen regulatory protein P-II (GLNB) family, ortholog YAAQ B. subtilis</fullName>
    </submittedName>
</protein>
<dbReference type="Proteomes" id="UP000194219">
    <property type="component" value="Unassembled WGS sequence"/>
</dbReference>
<reference evidence="12 27" key="8">
    <citation type="submission" date="2017-03" db="EMBL/GenBank/DDBJ databases">
        <title>Antibiotic resistance of probiotic microorganisms.</title>
        <authorList>
            <person name="Sanudo A.I."/>
            <person name="Olivares M."/>
            <person name="Banuelos O."/>
        </authorList>
    </citation>
    <scope>NUCLEOTIDE SEQUENCE [LARGE SCALE GENOMIC DNA]</scope>
    <source>
        <strain evidence="12 27">CECT8605</strain>
    </source>
</reference>
<dbReference type="EMBL" id="QGHS01000015">
    <property type="protein sequence ID" value="PWT48785.1"/>
    <property type="molecule type" value="Genomic_DNA"/>
</dbReference>
<reference evidence="23" key="18">
    <citation type="journal article" date="2019" name="Cell Metab.">
        <title>Nutrient sensing in CD11c cells alters the gut microbiome to regulate food intake and body mass.</title>
        <authorList>
            <person name="Chagwedera N.D."/>
            <person name="Ang Q.Y."/>
            <person name="Bisanz J.E."/>
            <person name="Leong Y.A."/>
            <person name="Ganeshan K."/>
            <person name="Cai J."/>
            <person name="Patterson A.D."/>
            <person name="Turnbaugh P.J."/>
            <person name="Chawla A."/>
        </authorList>
    </citation>
    <scope>NUCLEOTIDE SEQUENCE</scope>
    <source>
        <strain evidence="23">I8-5</strain>
    </source>
</reference>
<dbReference type="EMBL" id="WJMX01000008">
    <property type="protein sequence ID" value="MRH80441.1"/>
    <property type="molecule type" value="Genomic_DNA"/>
</dbReference>
<dbReference type="Proteomes" id="UP000027731">
    <property type="component" value="Unassembled WGS sequence"/>
</dbReference>
<dbReference type="OMA" id="IMEPGEF"/>
<name>A0A073JNC1_LIMRT</name>
<dbReference type="Proteomes" id="UP000095141">
    <property type="component" value="Unassembled WGS sequence"/>
</dbReference>
<dbReference type="EMBL" id="WJMV01000002">
    <property type="protein sequence ID" value="MRG74387.1"/>
    <property type="molecule type" value="Genomic_DNA"/>
</dbReference>
<evidence type="ECO:0000313" key="35">
    <source>
        <dbReference type="Proteomes" id="UP000245735"/>
    </source>
</evidence>
<dbReference type="AlphaFoldDB" id="A0A073JNC1"/>
<evidence type="ECO:0000313" key="7">
    <source>
        <dbReference type="EMBL" id="MRH08808.1"/>
    </source>
</evidence>
<dbReference type="SUPFAM" id="SSF54913">
    <property type="entry name" value="GlnB-like"/>
    <property type="match status" value="1"/>
</dbReference>
<reference evidence="9 44" key="21">
    <citation type="submission" date="2020-04" db="EMBL/GenBank/DDBJ databases">
        <authorList>
            <person name="Hitch T.C.A."/>
            <person name="Wylensek D."/>
            <person name="Clavel T."/>
        </authorList>
    </citation>
    <scope>NUCLEOTIDE SEQUENCE [LARGE SCALE GENOMIC DNA]</scope>
    <source>
        <strain evidence="9 44">WCA-386-APC-4I</strain>
    </source>
</reference>
<dbReference type="Proteomes" id="UP000245735">
    <property type="component" value="Unassembled WGS sequence"/>
</dbReference>
<reference evidence="1" key="3">
    <citation type="submission" date="2015-10" db="EMBL/GenBank/DDBJ databases">
        <authorList>
            <person name="Gilbert D.G."/>
        </authorList>
    </citation>
    <scope>NUCLEOTIDE SEQUENCE [LARGE SCALE GENOMIC DNA]</scope>
    <source>
        <strain evidence="1">20-2</strain>
    </source>
</reference>
<dbReference type="EMBL" id="WJND01000002">
    <property type="protein sequence ID" value="MRG88697.1"/>
    <property type="molecule type" value="Genomic_DNA"/>
</dbReference>
<dbReference type="EMBL" id="PTLS01000038">
    <property type="protein sequence ID" value="RMX24748.1"/>
    <property type="molecule type" value="Genomic_DNA"/>
</dbReference>
<evidence type="ECO:0000313" key="3">
    <source>
        <dbReference type="EMBL" id="MDV8947024.1"/>
    </source>
</evidence>
<reference evidence="30 31" key="10">
    <citation type="submission" date="2017-05" db="EMBL/GenBank/DDBJ databases">
        <authorList>
            <person name="Lin X.B."/>
            <person name="Stothard P."/>
            <person name="Tasseva G."/>
            <person name="Walter J."/>
        </authorList>
    </citation>
    <scope>NUCLEOTIDE SEQUENCE [LARGE SCALE GENOMIC DNA]</scope>
    <source>
        <strain evidence="31">103v</strain>
        <strain evidence="16 32">105n</strain>
        <strain evidence="30">114h</strain>
    </source>
</reference>
<dbReference type="EMBL" id="QGHV01000006">
    <property type="protein sequence ID" value="PWT38172.1"/>
    <property type="molecule type" value="Genomic_DNA"/>
</dbReference>
<reference evidence="21" key="16">
    <citation type="submission" date="2018-05" db="EMBL/GenBank/DDBJ databases">
        <authorList>
            <person name="Lanie J.A."/>
            <person name="Ng W.-L."/>
            <person name="Kazmierczak K.M."/>
            <person name="Andrzejewski T.M."/>
            <person name="Davidsen T.M."/>
            <person name="Wayne K.J."/>
            <person name="Tettelin H."/>
            <person name="Glass J.I."/>
            <person name="Rusch D."/>
            <person name="Podicherti R."/>
            <person name="Tsui H.-C.T."/>
            <person name="Winkler M.E."/>
        </authorList>
    </citation>
    <scope>NUCLEOTIDE SEQUENCE</scope>
    <source>
        <strain evidence="21">LR12</strain>
    </source>
</reference>
<evidence type="ECO:0000313" key="2">
    <source>
        <dbReference type="EMBL" id="KEK14672.1"/>
    </source>
</evidence>
<reference evidence="19" key="17">
    <citation type="submission" date="2018-05" db="EMBL/GenBank/DDBJ databases">
        <authorList>
            <person name="Peng X.Y."/>
            <person name="Xu Y.F."/>
            <person name="Luo D."/>
            <person name="Yu J."/>
            <person name="Gu J.Y."/>
        </authorList>
    </citation>
    <scope>NUCLEOTIDE SEQUENCE</scope>
    <source>
        <strain evidence="20">LR10</strain>
        <strain evidence="19">LR9</strain>
    </source>
</reference>
<dbReference type="Proteomes" id="UP001286376">
    <property type="component" value="Unassembled WGS sequence"/>
</dbReference>
<dbReference type="EMBL" id="QAZN01000001">
    <property type="protein sequence ID" value="PTV05390.1"/>
    <property type="molecule type" value="Genomic_DNA"/>
</dbReference>
<dbReference type="EMBL" id="JABAFN010000002">
    <property type="protein sequence ID" value="NME21366.1"/>
    <property type="molecule type" value="Genomic_DNA"/>
</dbReference>
<dbReference type="Pfam" id="PF06153">
    <property type="entry name" value="CdAMP_rec"/>
    <property type="match status" value="1"/>
</dbReference>
<dbReference type="Proteomes" id="UP000194286">
    <property type="component" value="Unassembled WGS sequence"/>
</dbReference>
<evidence type="ECO:0000313" key="39">
    <source>
        <dbReference type="Proteomes" id="UP000430985"/>
    </source>
</evidence>
<evidence type="ECO:0000313" key="31">
    <source>
        <dbReference type="Proteomes" id="UP000216122"/>
    </source>
</evidence>
<dbReference type="RefSeq" id="WP_003666336.1">
    <property type="nucleotide sequence ID" value="NZ_CABFNG010000008.1"/>
</dbReference>
<evidence type="ECO:0000313" key="44">
    <source>
        <dbReference type="Proteomes" id="UP000587270"/>
    </source>
</evidence>
<dbReference type="OrthoDB" id="9794275at2"/>
<dbReference type="GeneID" id="77190136"/>
<reference evidence="35 36" key="12">
    <citation type="journal article" date="2018" name="Front. Microbiol.">
        <title>Comparative Genomics of the Herbivore Gut Symbiont Lactobacillus reuteri Reveals Genetic Diversity and Lifestyle Adaptation.</title>
        <authorList>
            <person name="Zhao J."/>
        </authorList>
    </citation>
    <scope>NUCLEOTIDE SEQUENCE [LARGE SCALE GENOMIC DNA]</scope>
    <source>
        <strain evidence="20 37">LR10</strain>
        <strain evidence="21 36">LR12</strain>
        <strain evidence="35">LR9</strain>
    </source>
</reference>
<dbReference type="EMBL" id="NGPX01000004">
    <property type="protein sequence ID" value="OYS95886.1"/>
    <property type="molecule type" value="Genomic_DNA"/>
</dbReference>
<dbReference type="EMBL" id="MWVS01000027">
    <property type="protein sequence ID" value="OPG89113.1"/>
    <property type="molecule type" value="Genomic_DNA"/>
</dbReference>
<dbReference type="PANTHER" id="PTHR38456">
    <property type="entry name" value="CYCLIC DI-AMP RECEPTOR A"/>
    <property type="match status" value="1"/>
</dbReference>
<evidence type="ECO:0000313" key="4">
    <source>
        <dbReference type="EMBL" id="MRG69709.1"/>
    </source>
</evidence>
<dbReference type="InterPro" id="IPR015867">
    <property type="entry name" value="N-reg_PII/ATP_PRibTrfase_C"/>
</dbReference>
<evidence type="ECO:0000313" key="18">
    <source>
        <dbReference type="EMBL" id="PTV05390.1"/>
    </source>
</evidence>
<evidence type="ECO:0000313" key="41">
    <source>
        <dbReference type="Proteomes" id="UP000460207"/>
    </source>
</evidence>
<organism evidence="2 24">
    <name type="scientific">Limosilactobacillus reuteri</name>
    <name type="common">Lactobacillus reuteri</name>
    <dbReference type="NCBI Taxonomy" id="1598"/>
    <lineage>
        <taxon>Bacteria</taxon>
        <taxon>Bacillati</taxon>
        <taxon>Bacillota</taxon>
        <taxon>Bacilli</taxon>
        <taxon>Lactobacillales</taxon>
        <taxon>Lactobacillaceae</taxon>
        <taxon>Limosilactobacillus</taxon>
    </lineage>
</organism>
<reference evidence="11 26" key="7">
    <citation type="submission" date="2016-10" db="EMBL/GenBank/DDBJ databases">
        <title>Genome sequence of Lactobacillus reuteri 121, a source of glucan and fructan exopolysaccharides.</title>
        <authorList>
            <person name="Gangoiti J."/>
            <person name="Lammerts Van Bueren A."/>
            <person name="Dijkhuizen L."/>
        </authorList>
    </citation>
    <scope>NUCLEOTIDE SEQUENCE [LARGE SCALE GENOMIC DNA]</scope>
    <source>
        <strain evidence="11 26">121</strain>
    </source>
</reference>
<evidence type="ECO:0000313" key="24">
    <source>
        <dbReference type="Proteomes" id="UP000027731"/>
    </source>
</evidence>
<evidence type="ECO:0000313" key="23">
    <source>
        <dbReference type="EMBL" id="TGB11302.1"/>
    </source>
</evidence>
<dbReference type="Proteomes" id="UP000472879">
    <property type="component" value="Unassembled WGS sequence"/>
</dbReference>
<reference evidence="3" key="23">
    <citation type="submission" date="2022-08" db="EMBL/GenBank/DDBJ databases">
        <authorList>
            <person name="Huang K."/>
        </authorList>
    </citation>
    <scope>NUCLEOTIDE SEQUENCE</scope>
    <source>
        <strain evidence="3">RGW1</strain>
    </source>
</reference>
<reference evidence="18" key="13">
    <citation type="journal article" date="2018" name="Genome Announc.">
        <title>Fifty-Six Draft Genome Sequences of 10 Lactobacillus Species from 22 Commercial Dietary Supplements.</title>
        <authorList>
            <person name="Gangiredla J."/>
            <person name="Barnaba T.J."/>
            <person name="Mammel M.K."/>
            <person name="Lacher D.W."/>
            <person name="Elkins C.A."/>
            <person name="Lampel K.A."/>
            <person name="Whitehouse C.A."/>
            <person name="Tartera C."/>
        </authorList>
    </citation>
    <scope>NUCLEOTIDE SEQUENCE</scope>
    <source>
        <strain evidence="18">DS12_10</strain>
    </source>
</reference>
<dbReference type="InterPro" id="IPR011322">
    <property type="entry name" value="N-reg_PII-like_a/b"/>
</dbReference>
<evidence type="ECO:0000313" key="43">
    <source>
        <dbReference type="Proteomes" id="UP000472879"/>
    </source>
</evidence>
<dbReference type="EMBL" id="MKQH01000014">
    <property type="protein sequence ID" value="OJI10189.1"/>
    <property type="molecule type" value="Genomic_DNA"/>
</dbReference>
<evidence type="ECO:0000313" key="20">
    <source>
        <dbReference type="EMBL" id="PWT42763.1"/>
    </source>
</evidence>
<sequence>MKMIIAIVQSKDSNRLRKAFNKADIHVTQLSTTGGFLREGNATFLIGIEDDRVQEVLSVIKKNAESREQYVTSQMHMDVEGGSAFPVNVKIGGATVFVLPVEDFIKF</sequence>
<evidence type="ECO:0000313" key="13">
    <source>
        <dbReference type="EMBL" id="OTA80377.1"/>
    </source>
</evidence>
<evidence type="ECO:0000313" key="1">
    <source>
        <dbReference type="EMBL" id="CUR41833.1"/>
    </source>
</evidence>
<dbReference type="Gene3D" id="3.30.70.120">
    <property type="match status" value="1"/>
</dbReference>